<keyword evidence="4" id="KW-0472">Membrane</keyword>
<keyword evidence="3" id="KW-0175">Coiled coil</keyword>
<evidence type="ECO:0000313" key="8">
    <source>
        <dbReference type="EMBL" id="QUW03196.1"/>
    </source>
</evidence>
<evidence type="ECO:0000256" key="1">
    <source>
        <dbReference type="ARBA" id="ARBA00009477"/>
    </source>
</evidence>
<proteinExistence type="inferred from homology"/>
<evidence type="ECO:0000313" key="9">
    <source>
        <dbReference type="Proteomes" id="UP000676506"/>
    </source>
</evidence>
<keyword evidence="9" id="KW-1185">Reference proteome</keyword>
<dbReference type="Gene3D" id="1.10.287.470">
    <property type="entry name" value="Helix hairpin bin"/>
    <property type="match status" value="1"/>
</dbReference>
<feature type="domain" description="CzcB-like barrel-sandwich hybrid" evidence="6">
    <location>
        <begin position="115"/>
        <end position="314"/>
    </location>
</feature>
<dbReference type="InterPro" id="IPR058792">
    <property type="entry name" value="Beta-barrel_RND_2"/>
</dbReference>
<organism evidence="8 9">
    <name type="scientific">Chloracidobacterium validum</name>
    <dbReference type="NCBI Taxonomy" id="2821543"/>
    <lineage>
        <taxon>Bacteria</taxon>
        <taxon>Pseudomonadati</taxon>
        <taxon>Acidobacteriota</taxon>
        <taxon>Terriglobia</taxon>
        <taxon>Terriglobales</taxon>
        <taxon>Acidobacteriaceae</taxon>
        <taxon>Chloracidobacterium</taxon>
    </lineage>
</organism>
<feature type="domain" description="CusB-like beta-barrel" evidence="5">
    <location>
        <begin position="317"/>
        <end position="392"/>
    </location>
</feature>
<evidence type="ECO:0000256" key="3">
    <source>
        <dbReference type="SAM" id="Coils"/>
    </source>
</evidence>
<keyword evidence="2" id="KW-0813">Transport</keyword>
<gene>
    <name evidence="8" type="ORF">J8C06_01760</name>
</gene>
<dbReference type="EMBL" id="CP072648">
    <property type="protein sequence ID" value="QUW03196.1"/>
    <property type="molecule type" value="Genomic_DNA"/>
</dbReference>
<dbReference type="SUPFAM" id="SSF111369">
    <property type="entry name" value="HlyD-like secretion proteins"/>
    <property type="match status" value="2"/>
</dbReference>
<name>A0ABX8B958_9BACT</name>
<dbReference type="Pfam" id="PF25954">
    <property type="entry name" value="Beta-barrel_RND_2"/>
    <property type="match status" value="1"/>
</dbReference>
<evidence type="ECO:0000259" key="5">
    <source>
        <dbReference type="Pfam" id="PF25954"/>
    </source>
</evidence>
<protein>
    <submittedName>
        <fullName evidence="8">Efflux RND transporter periplasmic adaptor subunit</fullName>
    </submittedName>
</protein>
<dbReference type="InterPro" id="IPR058647">
    <property type="entry name" value="BSH_CzcB-like"/>
</dbReference>
<evidence type="ECO:0000259" key="7">
    <source>
        <dbReference type="Pfam" id="PF25975"/>
    </source>
</evidence>
<dbReference type="Gene3D" id="2.40.30.170">
    <property type="match status" value="1"/>
</dbReference>
<dbReference type="Gene3D" id="2.40.420.20">
    <property type="match status" value="1"/>
</dbReference>
<feature type="coiled-coil region" evidence="3">
    <location>
        <begin position="158"/>
        <end position="204"/>
    </location>
</feature>
<keyword evidence="4" id="KW-1133">Transmembrane helix</keyword>
<feature type="transmembrane region" description="Helical" evidence="4">
    <location>
        <begin position="35"/>
        <end position="54"/>
    </location>
</feature>
<dbReference type="Pfam" id="PF25973">
    <property type="entry name" value="BSH_CzcB"/>
    <property type="match status" value="1"/>
</dbReference>
<dbReference type="InterPro" id="IPR051909">
    <property type="entry name" value="MFP_Cation_Efflux"/>
</dbReference>
<comment type="similarity">
    <text evidence="1">Belongs to the membrane fusion protein (MFP) (TC 8.A.1) family.</text>
</comment>
<evidence type="ECO:0000256" key="2">
    <source>
        <dbReference type="ARBA" id="ARBA00022448"/>
    </source>
</evidence>
<sequence length="473" mass="50141">MTVEAKPDVLPAQNEVELVVPPPSVAPRGVGGRKAWAVTVGILVVIAAAGGLWLRARRSTDVASPPATSTPPAAVTKAVVELASLDDIALEPVRQEALTTSLQVTGTVELNPQTIVTVTPLVSGRVKQVLVQQGTRVRAGQPVAVLDSPEIAELHVRLHDAETRRDIAARQVQRVEREESRVALVQSRTRLNQTEAAFERLKQLFEAGVISRQELQDAEAAYAAAKAEYDFQRVVGLERDLREARAALETATVEVKHLSEQLAALGGKASPTDDTVHPAGEIQLVAPLAGLVTERTINVGAFVPAGTALLTVADLRTVWVMAAVPEAQLGQIRIGQAVTVRAPALGEQTLRGQVAFVEAQVNADTRTARVRIEVPNPGERLRSGMFVEVAFLSSTPTPQLVVPVAAVQRIGAHTVVFVAGDNPHQFTVREVELGDAQGESVLVRSGLTLGERVVVKGGLALKTQLAGLAAEGD</sequence>
<dbReference type="InterPro" id="IPR058649">
    <property type="entry name" value="CzcB_C"/>
</dbReference>
<dbReference type="Gene3D" id="2.40.50.100">
    <property type="match status" value="1"/>
</dbReference>
<dbReference type="Pfam" id="PF25975">
    <property type="entry name" value="CzcB_C"/>
    <property type="match status" value="1"/>
</dbReference>
<dbReference type="PANTHER" id="PTHR30097">
    <property type="entry name" value="CATION EFFLUX SYSTEM PROTEIN CUSB"/>
    <property type="match status" value="1"/>
</dbReference>
<evidence type="ECO:0000256" key="4">
    <source>
        <dbReference type="SAM" id="Phobius"/>
    </source>
</evidence>
<dbReference type="PANTHER" id="PTHR30097:SF4">
    <property type="entry name" value="SLR6042 PROTEIN"/>
    <property type="match status" value="1"/>
</dbReference>
<keyword evidence="4" id="KW-0812">Transmembrane</keyword>
<feature type="coiled-coil region" evidence="3">
    <location>
        <begin position="234"/>
        <end position="261"/>
    </location>
</feature>
<evidence type="ECO:0000259" key="6">
    <source>
        <dbReference type="Pfam" id="PF25973"/>
    </source>
</evidence>
<dbReference type="InterPro" id="IPR006143">
    <property type="entry name" value="RND_pump_MFP"/>
</dbReference>
<reference evidence="8 9" key="1">
    <citation type="submission" date="2021-03" db="EMBL/GenBank/DDBJ databases">
        <title>Genomic and phenotypic characterization of Chloracidobacterium isolates provides evidence for multiple species.</title>
        <authorList>
            <person name="Saini M.K."/>
            <person name="Costas A.M.G."/>
            <person name="Tank M."/>
            <person name="Bryant D.A."/>
        </authorList>
    </citation>
    <scope>NUCLEOTIDE SEQUENCE [LARGE SCALE GENOMIC DNA]</scope>
    <source>
        <strain evidence="8 9">BV2-C</strain>
    </source>
</reference>
<dbReference type="Proteomes" id="UP000676506">
    <property type="component" value="Chromosome 1"/>
</dbReference>
<dbReference type="NCBIfam" id="TIGR01730">
    <property type="entry name" value="RND_mfp"/>
    <property type="match status" value="1"/>
</dbReference>
<feature type="domain" description="CzcB-like C-terminal circularly permuted SH3-like" evidence="7">
    <location>
        <begin position="401"/>
        <end position="462"/>
    </location>
</feature>
<dbReference type="RefSeq" id="WP_211429087.1">
    <property type="nucleotide sequence ID" value="NZ_CP072648.1"/>
</dbReference>
<accession>A0ABX8B958</accession>